<dbReference type="Pfam" id="PF00400">
    <property type="entry name" value="WD40"/>
    <property type="match status" value="1"/>
</dbReference>
<dbReference type="SMART" id="SM00320">
    <property type="entry name" value="WD40"/>
    <property type="match status" value="2"/>
</dbReference>
<accession>A0A4S4EN42</accession>
<evidence type="ECO:0000259" key="3">
    <source>
        <dbReference type="Pfam" id="PF00501"/>
    </source>
</evidence>
<proteinExistence type="predicted"/>
<dbReference type="InterPro" id="IPR015943">
    <property type="entry name" value="WD40/YVTN_repeat-like_dom_sf"/>
</dbReference>
<keyword evidence="1" id="KW-0853">WD repeat</keyword>
<dbReference type="InterPro" id="IPR000873">
    <property type="entry name" value="AMP-dep_synth/lig_dom"/>
</dbReference>
<dbReference type="Pfam" id="PF00501">
    <property type="entry name" value="AMP-binding"/>
    <property type="match status" value="1"/>
</dbReference>
<dbReference type="Gene3D" id="3.40.50.12780">
    <property type="entry name" value="N-terminal domain of ligase-like"/>
    <property type="match status" value="1"/>
</dbReference>
<feature type="domain" description="AMP-dependent synthetase/ligase" evidence="3">
    <location>
        <begin position="18"/>
        <end position="87"/>
    </location>
</feature>
<dbReference type="InterPro" id="IPR042099">
    <property type="entry name" value="ANL_N_sf"/>
</dbReference>
<dbReference type="SUPFAM" id="SSF50978">
    <property type="entry name" value="WD40 repeat-like"/>
    <property type="match status" value="1"/>
</dbReference>
<dbReference type="Gene3D" id="2.130.10.10">
    <property type="entry name" value="YVTN repeat-like/Quinoprotein amine dehydrogenase"/>
    <property type="match status" value="1"/>
</dbReference>
<dbReference type="Proteomes" id="UP000306102">
    <property type="component" value="Unassembled WGS sequence"/>
</dbReference>
<evidence type="ECO:0000313" key="4">
    <source>
        <dbReference type="EMBL" id="THG18099.1"/>
    </source>
</evidence>
<dbReference type="SUPFAM" id="SSF56801">
    <property type="entry name" value="Acetyl-CoA synthetase-like"/>
    <property type="match status" value="1"/>
</dbReference>
<keyword evidence="2" id="KW-0677">Repeat</keyword>
<dbReference type="PANTHER" id="PTHR14221:SF31">
    <property type="entry name" value="TRANSDUCIN_WD40 REPEAT-LIKE SUPERFAMILY PROTEIN"/>
    <property type="match status" value="1"/>
</dbReference>
<sequence>MYTRLIQGYEAMDPELREASASAASKLRPMMCGSSALPYPVMQQWETITKHHLLERYGMTEFVMAISIPLRGIKKGSTVGKPVPGVQHGGNCMEKGATIPPNKETKLPCCSSLYRGPHISEEMGFLKVGAHKRYLRQCSVASEEQKKVVFLLRNWWKKIIKNKRMGVIEELVEKIHQIEELPLKEFHGHTSDVLDLAWSKSNCLLSSWKDKTVRLQQVGCNECISVFQHNDYANENYFMSGSINGKARIWGVTERQVVDWADVRDVTARCYHPDAKLMKFTLTMVSSVSFFFINAGLYSGLCHWHLPVLCSIRWKSPTNYNDKFPG</sequence>
<dbReference type="AlphaFoldDB" id="A0A4S4EN42"/>
<dbReference type="InterPro" id="IPR036322">
    <property type="entry name" value="WD40_repeat_dom_sf"/>
</dbReference>
<reference evidence="4 5" key="1">
    <citation type="journal article" date="2018" name="Proc. Natl. Acad. Sci. U.S.A.">
        <title>Draft genome sequence of Camellia sinensis var. sinensis provides insights into the evolution of the tea genome and tea quality.</title>
        <authorList>
            <person name="Wei C."/>
            <person name="Yang H."/>
            <person name="Wang S."/>
            <person name="Zhao J."/>
            <person name="Liu C."/>
            <person name="Gao L."/>
            <person name="Xia E."/>
            <person name="Lu Y."/>
            <person name="Tai Y."/>
            <person name="She G."/>
            <person name="Sun J."/>
            <person name="Cao H."/>
            <person name="Tong W."/>
            <person name="Gao Q."/>
            <person name="Li Y."/>
            <person name="Deng W."/>
            <person name="Jiang X."/>
            <person name="Wang W."/>
            <person name="Chen Q."/>
            <person name="Zhang S."/>
            <person name="Li H."/>
            <person name="Wu J."/>
            <person name="Wang P."/>
            <person name="Li P."/>
            <person name="Shi C."/>
            <person name="Zheng F."/>
            <person name="Jian J."/>
            <person name="Huang B."/>
            <person name="Shan D."/>
            <person name="Shi M."/>
            <person name="Fang C."/>
            <person name="Yue Y."/>
            <person name="Li F."/>
            <person name="Li D."/>
            <person name="Wei S."/>
            <person name="Han B."/>
            <person name="Jiang C."/>
            <person name="Yin Y."/>
            <person name="Xia T."/>
            <person name="Zhang Z."/>
            <person name="Bennetzen J.L."/>
            <person name="Zhao S."/>
            <person name="Wan X."/>
        </authorList>
    </citation>
    <scope>NUCLEOTIDE SEQUENCE [LARGE SCALE GENOMIC DNA]</scope>
    <source>
        <strain evidence="5">cv. Shuchazao</strain>
        <tissue evidence="4">Leaf</tissue>
    </source>
</reference>
<gene>
    <name evidence="4" type="ORF">TEA_024564</name>
</gene>
<comment type="caution">
    <text evidence="4">The sequence shown here is derived from an EMBL/GenBank/DDBJ whole genome shotgun (WGS) entry which is preliminary data.</text>
</comment>
<evidence type="ECO:0000256" key="1">
    <source>
        <dbReference type="ARBA" id="ARBA00022574"/>
    </source>
</evidence>
<organism evidence="4 5">
    <name type="scientific">Camellia sinensis var. sinensis</name>
    <name type="common">China tea</name>
    <dbReference type="NCBI Taxonomy" id="542762"/>
    <lineage>
        <taxon>Eukaryota</taxon>
        <taxon>Viridiplantae</taxon>
        <taxon>Streptophyta</taxon>
        <taxon>Embryophyta</taxon>
        <taxon>Tracheophyta</taxon>
        <taxon>Spermatophyta</taxon>
        <taxon>Magnoliopsida</taxon>
        <taxon>eudicotyledons</taxon>
        <taxon>Gunneridae</taxon>
        <taxon>Pentapetalae</taxon>
        <taxon>asterids</taxon>
        <taxon>Ericales</taxon>
        <taxon>Theaceae</taxon>
        <taxon>Camellia</taxon>
    </lineage>
</organism>
<dbReference type="InterPro" id="IPR001680">
    <property type="entry name" value="WD40_rpt"/>
</dbReference>
<protein>
    <recommendedName>
        <fullName evidence="3">AMP-dependent synthetase/ligase domain-containing protein</fullName>
    </recommendedName>
</protein>
<evidence type="ECO:0000256" key="2">
    <source>
        <dbReference type="ARBA" id="ARBA00022737"/>
    </source>
</evidence>
<dbReference type="InterPro" id="IPR040324">
    <property type="entry name" value="WDR44/Dgr2"/>
</dbReference>
<keyword evidence="5" id="KW-1185">Reference proteome</keyword>
<name>A0A4S4EN42_CAMSN</name>
<dbReference type="PANTHER" id="PTHR14221">
    <property type="entry name" value="WD REPEAT DOMAIN 44"/>
    <property type="match status" value="1"/>
</dbReference>
<dbReference type="EMBL" id="SDRB02003248">
    <property type="protein sequence ID" value="THG18099.1"/>
    <property type="molecule type" value="Genomic_DNA"/>
</dbReference>
<evidence type="ECO:0000313" key="5">
    <source>
        <dbReference type="Proteomes" id="UP000306102"/>
    </source>
</evidence>
<dbReference type="STRING" id="542762.A0A4S4EN42"/>